<dbReference type="InterPro" id="IPR007892">
    <property type="entry name" value="CHASE4"/>
</dbReference>
<dbReference type="SUPFAM" id="SSF55874">
    <property type="entry name" value="ATPase domain of HSP90 chaperone/DNA topoisomerase II/histidine kinase"/>
    <property type="match status" value="1"/>
</dbReference>
<dbReference type="EC" id="2.7.13.3" evidence="2"/>
<dbReference type="InterPro" id="IPR036890">
    <property type="entry name" value="HATPase_C_sf"/>
</dbReference>
<organism evidence="9 10">
    <name type="scientific">Sulfitobacter pontiacus</name>
    <dbReference type="NCBI Taxonomy" id="60137"/>
    <lineage>
        <taxon>Bacteria</taxon>
        <taxon>Pseudomonadati</taxon>
        <taxon>Pseudomonadota</taxon>
        <taxon>Alphaproteobacteria</taxon>
        <taxon>Rhodobacterales</taxon>
        <taxon>Roseobacteraceae</taxon>
        <taxon>Sulfitobacter</taxon>
    </lineage>
</organism>
<accession>A0AAX3AEA3</accession>
<dbReference type="Pfam" id="PF02518">
    <property type="entry name" value="HATPase_c"/>
    <property type="match status" value="1"/>
</dbReference>
<evidence type="ECO:0000256" key="6">
    <source>
        <dbReference type="ARBA" id="ARBA00023012"/>
    </source>
</evidence>
<dbReference type="Proteomes" id="UP000830781">
    <property type="component" value="Chromosome"/>
</dbReference>
<dbReference type="Pfam" id="PF00512">
    <property type="entry name" value="HisKA"/>
    <property type="match status" value="1"/>
</dbReference>
<keyword evidence="7" id="KW-0472">Membrane</keyword>
<protein>
    <recommendedName>
        <fullName evidence="2">histidine kinase</fullName>
        <ecNumber evidence="2">2.7.13.3</ecNumber>
    </recommendedName>
</protein>
<dbReference type="GO" id="GO:0000155">
    <property type="term" value="F:phosphorelay sensor kinase activity"/>
    <property type="evidence" value="ECO:0007669"/>
    <property type="project" value="InterPro"/>
</dbReference>
<evidence type="ECO:0000256" key="3">
    <source>
        <dbReference type="ARBA" id="ARBA00022553"/>
    </source>
</evidence>
<dbReference type="Gene3D" id="1.10.287.130">
    <property type="match status" value="1"/>
</dbReference>
<dbReference type="InterPro" id="IPR004358">
    <property type="entry name" value="Sig_transdc_His_kin-like_C"/>
</dbReference>
<dbReference type="FunFam" id="3.30.565.10:FF:000010">
    <property type="entry name" value="Sensor histidine kinase RcsC"/>
    <property type="match status" value="1"/>
</dbReference>
<evidence type="ECO:0000313" key="9">
    <source>
        <dbReference type="EMBL" id="UOA24054.1"/>
    </source>
</evidence>
<dbReference type="InterPro" id="IPR003594">
    <property type="entry name" value="HATPase_dom"/>
</dbReference>
<dbReference type="SMART" id="SM00388">
    <property type="entry name" value="HisKA"/>
    <property type="match status" value="1"/>
</dbReference>
<sequence length="576" mass="63597">MPSRSNRLSLQISASLFVVFGLGFFGLLVIGNSAMNLSDREALSREQRLAARNLEAAIQTLPEQQRSATVWDDAVNRTKELDIEWMDENLGVWMEEYFGHNENFVLNEENNAIYASAQGEVKALGFYSSRSDVVAPIARQLRQRLNKAATRADFSYETLAEIQAVRPVELDDQVAIVSVVPIVTDTGELEQKLGSEYLHVAIRYVDDALAAQVAEPIELDDYRFDKNRPEGSLAGIALASAGGNPLAWLVWAPRTPGSDLFFELLPVFTAVASAGIILLLWVIRRLLKFSRMLEDSERQALLDIDALQKAKQEATAADRAKLNFMSVVSHELRTPLTVILGYARLGKNIDRMPASETLLRELKTNSRNGDIATKCANDVLNLATTGMEKIERSGEHLLFLVNQLLDYAKMETGRLELDTEVCEVQELLEPVIDQMRVLTDQKGLKLRSSIHRCNLIADVTRTRQILINLLGNAIKFTDKGTVSVLVEETAQRVNISVSDTGPGIEKGELKKIFEAFHQADLSQSRNAAGTGLGLSVARELAKLENGTIDVTSEVGVGSTFTLSLPKDNESELEQAA</sequence>
<keyword evidence="6" id="KW-0902">Two-component regulatory system</keyword>
<evidence type="ECO:0000256" key="7">
    <source>
        <dbReference type="SAM" id="Phobius"/>
    </source>
</evidence>
<feature type="transmembrane region" description="Helical" evidence="7">
    <location>
        <begin position="12"/>
        <end position="30"/>
    </location>
</feature>
<dbReference type="PANTHER" id="PTHR43047">
    <property type="entry name" value="TWO-COMPONENT HISTIDINE PROTEIN KINASE"/>
    <property type="match status" value="1"/>
</dbReference>
<dbReference type="Gene3D" id="3.30.565.10">
    <property type="entry name" value="Histidine kinase-like ATPase, C-terminal domain"/>
    <property type="match status" value="1"/>
</dbReference>
<keyword evidence="7" id="KW-0812">Transmembrane</keyword>
<dbReference type="AlphaFoldDB" id="A0AAX3AEA3"/>
<feature type="domain" description="Histidine kinase" evidence="8">
    <location>
        <begin position="327"/>
        <end position="568"/>
    </location>
</feature>
<evidence type="ECO:0000256" key="4">
    <source>
        <dbReference type="ARBA" id="ARBA00022679"/>
    </source>
</evidence>
<evidence type="ECO:0000313" key="10">
    <source>
        <dbReference type="Proteomes" id="UP000830781"/>
    </source>
</evidence>
<reference evidence="10" key="1">
    <citation type="journal article" date="2022" name="Microorganisms">
        <title>Beyond the ABCs#Discovery of Three New Plasmid Types in Rhodobacterales (RepQ, RepY, RepW).</title>
        <authorList>
            <person name="Freese H.M."/>
            <person name="Ringel V."/>
            <person name="Overmann J."/>
            <person name="Petersen J."/>
        </authorList>
    </citation>
    <scope>NUCLEOTIDE SEQUENCE [LARGE SCALE GENOMIC DNA]</scope>
    <source>
        <strain evidence="10">DSM 110277</strain>
    </source>
</reference>
<dbReference type="CDD" id="cd00082">
    <property type="entry name" value="HisKA"/>
    <property type="match status" value="1"/>
</dbReference>
<evidence type="ECO:0000256" key="1">
    <source>
        <dbReference type="ARBA" id="ARBA00000085"/>
    </source>
</evidence>
<dbReference type="InterPro" id="IPR036097">
    <property type="entry name" value="HisK_dim/P_sf"/>
</dbReference>
<gene>
    <name evidence="9" type="primary">barA_3</name>
    <name evidence="9" type="ORF">DSM110277_02490</name>
</gene>
<keyword evidence="10" id="KW-1185">Reference proteome</keyword>
<keyword evidence="7" id="KW-1133">Transmembrane helix</keyword>
<dbReference type="InterPro" id="IPR003661">
    <property type="entry name" value="HisK_dim/P_dom"/>
</dbReference>
<feature type="transmembrane region" description="Helical" evidence="7">
    <location>
        <begin position="233"/>
        <end position="252"/>
    </location>
</feature>
<keyword evidence="5 9" id="KW-0418">Kinase</keyword>
<proteinExistence type="predicted"/>
<dbReference type="PROSITE" id="PS50109">
    <property type="entry name" value="HIS_KIN"/>
    <property type="match status" value="1"/>
</dbReference>
<evidence type="ECO:0000256" key="5">
    <source>
        <dbReference type="ARBA" id="ARBA00022777"/>
    </source>
</evidence>
<dbReference type="CDD" id="cd16922">
    <property type="entry name" value="HATPase_EvgS-ArcB-TorS-like"/>
    <property type="match status" value="1"/>
</dbReference>
<keyword evidence="3" id="KW-0597">Phosphoprotein</keyword>
<dbReference type="InterPro" id="IPR005467">
    <property type="entry name" value="His_kinase_dom"/>
</dbReference>
<keyword evidence="4 9" id="KW-0808">Transferase</keyword>
<comment type="catalytic activity">
    <reaction evidence="1">
        <text>ATP + protein L-histidine = ADP + protein N-phospho-L-histidine.</text>
        <dbReference type="EC" id="2.7.13.3"/>
    </reaction>
</comment>
<evidence type="ECO:0000256" key="2">
    <source>
        <dbReference type="ARBA" id="ARBA00012438"/>
    </source>
</evidence>
<dbReference type="Pfam" id="PF05228">
    <property type="entry name" value="CHASE4"/>
    <property type="match status" value="1"/>
</dbReference>
<name>A0AAX3AEA3_9RHOB</name>
<dbReference type="PRINTS" id="PR00344">
    <property type="entry name" value="BCTRLSENSOR"/>
</dbReference>
<dbReference type="EMBL" id="CP084959">
    <property type="protein sequence ID" value="UOA24054.1"/>
    <property type="molecule type" value="Genomic_DNA"/>
</dbReference>
<feature type="transmembrane region" description="Helical" evidence="7">
    <location>
        <begin position="264"/>
        <end position="283"/>
    </location>
</feature>
<dbReference type="SUPFAM" id="SSF47384">
    <property type="entry name" value="Homodimeric domain of signal transducing histidine kinase"/>
    <property type="match status" value="1"/>
</dbReference>
<dbReference type="SMART" id="SM00387">
    <property type="entry name" value="HATPase_c"/>
    <property type="match status" value="1"/>
</dbReference>
<evidence type="ECO:0000259" key="8">
    <source>
        <dbReference type="PROSITE" id="PS50109"/>
    </source>
</evidence>